<gene>
    <name evidence="9" type="ORF">M976_03722</name>
</gene>
<dbReference type="InterPro" id="IPR015797">
    <property type="entry name" value="NUDIX_hydrolase-like_dom_sf"/>
</dbReference>
<evidence type="ECO:0000313" key="10">
    <source>
        <dbReference type="Proteomes" id="UP000078407"/>
    </source>
</evidence>
<evidence type="ECO:0000256" key="4">
    <source>
        <dbReference type="ARBA" id="ARBA00022763"/>
    </source>
</evidence>
<dbReference type="InterPro" id="IPR047127">
    <property type="entry name" value="MutT-like"/>
</dbReference>
<feature type="domain" description="Nudix hydrolase" evidence="8">
    <location>
        <begin position="48"/>
        <end position="174"/>
    </location>
</feature>
<keyword evidence="3" id="KW-0479">Metal-binding</keyword>
<evidence type="ECO:0000256" key="5">
    <source>
        <dbReference type="ARBA" id="ARBA00022801"/>
    </source>
</evidence>
<proteinExistence type="inferred from homology"/>
<dbReference type="PANTHER" id="PTHR47707">
    <property type="entry name" value="8-OXO-DGTP DIPHOSPHATASE"/>
    <property type="match status" value="1"/>
</dbReference>
<protein>
    <submittedName>
        <fullName evidence="9">5-methyl-dCTP pyrophosphohydrolase</fullName>
        <ecNumber evidence="9">3.-.-.-</ecNumber>
        <ecNumber evidence="9">3.6.1.-</ecNumber>
    </submittedName>
</protein>
<evidence type="ECO:0000256" key="7">
    <source>
        <dbReference type="ARBA" id="ARBA00023204"/>
    </source>
</evidence>
<keyword evidence="6" id="KW-0460">Magnesium</keyword>
<dbReference type="EMBL" id="LXEQ01000054">
    <property type="protein sequence ID" value="OAT25379.1"/>
    <property type="molecule type" value="Genomic_DNA"/>
</dbReference>
<evidence type="ECO:0000259" key="8">
    <source>
        <dbReference type="PROSITE" id="PS51462"/>
    </source>
</evidence>
<keyword evidence="10" id="KW-1185">Reference proteome</keyword>
<dbReference type="EC" id="3.-.-.-" evidence="9"/>
<sequence>MGRKLAGSASSGGTHGDLFLFIIREELQIIFGGAYYATPIDKERTGIMKTIDVVAAIIEQDGKILLARRPESGDQAGLWEFPGGKVDANESQPAALARELEEELAIKAVVGDYVASHQREVSGRIIHLHAWHVSEFSGELTALCHSELVWCLPAEAFDYPLAPADIPLLKAFMALRDARLKDSC</sequence>
<dbReference type="EC" id="3.6.1.-" evidence="9"/>
<dbReference type="InterPro" id="IPR000086">
    <property type="entry name" value="NUDIX_hydrolase_dom"/>
</dbReference>
<dbReference type="Gene3D" id="3.90.79.10">
    <property type="entry name" value="Nucleoside Triphosphate Pyrophosphohydrolase"/>
    <property type="match status" value="1"/>
</dbReference>
<dbReference type="Pfam" id="PF14815">
    <property type="entry name" value="NUDIX_4"/>
    <property type="match status" value="1"/>
</dbReference>
<comment type="caution">
    <text evidence="9">The sequence shown here is derived from an EMBL/GenBank/DDBJ whole genome shotgun (WGS) entry which is preliminary data.</text>
</comment>
<dbReference type="NCBIfam" id="NF007834">
    <property type="entry name" value="PRK10546.1"/>
    <property type="match status" value="1"/>
</dbReference>
<keyword evidence="5 9" id="KW-0378">Hydrolase</keyword>
<evidence type="ECO:0000256" key="3">
    <source>
        <dbReference type="ARBA" id="ARBA00022723"/>
    </source>
</evidence>
<dbReference type="SUPFAM" id="SSF55811">
    <property type="entry name" value="Nudix"/>
    <property type="match status" value="1"/>
</dbReference>
<evidence type="ECO:0000256" key="6">
    <source>
        <dbReference type="ARBA" id="ARBA00022842"/>
    </source>
</evidence>
<keyword evidence="7" id="KW-0234">DNA repair</keyword>
<dbReference type="CDD" id="cd03425">
    <property type="entry name" value="NUDIX_MutT_NudA_like"/>
    <property type="match status" value="1"/>
</dbReference>
<evidence type="ECO:0000256" key="2">
    <source>
        <dbReference type="ARBA" id="ARBA00005582"/>
    </source>
</evidence>
<keyword evidence="4" id="KW-0227">DNA damage</keyword>
<dbReference type="PANTHER" id="PTHR47707:SF2">
    <property type="entry name" value="CTP PYROPHOSPHOHYDROLASE"/>
    <property type="match status" value="1"/>
</dbReference>
<dbReference type="GO" id="GO:0016787">
    <property type="term" value="F:hydrolase activity"/>
    <property type="evidence" value="ECO:0007669"/>
    <property type="project" value="UniProtKB-KW"/>
</dbReference>
<dbReference type="PROSITE" id="PS51462">
    <property type="entry name" value="NUDIX"/>
    <property type="match status" value="1"/>
</dbReference>
<name>A0ABX2W403_9ENTR</name>
<comment type="similarity">
    <text evidence="2">Belongs to the Nudix hydrolase family.</text>
</comment>
<comment type="cofactor">
    <cofactor evidence="1">
        <name>Mg(2+)</name>
        <dbReference type="ChEBI" id="CHEBI:18420"/>
    </cofactor>
</comment>
<accession>A0ABX2W403</accession>
<dbReference type="Proteomes" id="UP000078407">
    <property type="component" value="Unassembled WGS sequence"/>
</dbReference>
<evidence type="ECO:0000313" key="9">
    <source>
        <dbReference type="EMBL" id="OAT25379.1"/>
    </source>
</evidence>
<dbReference type="InterPro" id="IPR029119">
    <property type="entry name" value="MutY_C"/>
</dbReference>
<reference evidence="9 10" key="1">
    <citation type="submission" date="2016-04" db="EMBL/GenBank/DDBJ databases">
        <title>ATOL: Assembling a taxonomically balanced genome-scale reconstruction of the evolutionary history of the Enterobacteriaceae.</title>
        <authorList>
            <person name="Plunkett G.III."/>
            <person name="Neeno-Eckwall E.C."/>
            <person name="Glasner J.D."/>
            <person name="Perna N.T."/>
        </authorList>
    </citation>
    <scope>NUCLEOTIDE SEQUENCE [LARGE SCALE GENOMIC DNA]</scope>
    <source>
        <strain evidence="9 10">ATCC 51602</strain>
    </source>
</reference>
<evidence type="ECO:0000256" key="1">
    <source>
        <dbReference type="ARBA" id="ARBA00001946"/>
    </source>
</evidence>
<organism evidence="9 10">
    <name type="scientific">Buttiauxella ferragutiae ATCC 51602</name>
    <dbReference type="NCBI Taxonomy" id="1354252"/>
    <lineage>
        <taxon>Bacteria</taxon>
        <taxon>Pseudomonadati</taxon>
        <taxon>Pseudomonadota</taxon>
        <taxon>Gammaproteobacteria</taxon>
        <taxon>Enterobacterales</taxon>
        <taxon>Enterobacteriaceae</taxon>
        <taxon>Buttiauxella</taxon>
    </lineage>
</organism>